<dbReference type="SUPFAM" id="SSF54909">
    <property type="entry name" value="Dimeric alpha+beta barrel"/>
    <property type="match status" value="1"/>
</dbReference>
<dbReference type="GO" id="GO:0016491">
    <property type="term" value="F:oxidoreductase activity"/>
    <property type="evidence" value="ECO:0007669"/>
    <property type="project" value="InterPro"/>
</dbReference>
<dbReference type="NCBIfam" id="TIGR02118">
    <property type="entry name" value="EthD family reductase"/>
    <property type="match status" value="1"/>
</dbReference>
<sequence length="106" mass="12059">MYNLVLLASRPPDWTHEQFIDWWRGPHAELTVELPGLLRWLHTEVEDAFEERSKGWDGVSILSFESRAAMDAALASPQWQAAVDQVGDMRGRRIAVFGSEAQMFTA</sequence>
<dbReference type="Gene3D" id="3.30.70.100">
    <property type="match status" value="1"/>
</dbReference>
<dbReference type="AlphaFoldDB" id="A0A7K1FSX3"/>
<gene>
    <name evidence="2" type="ORF">GIS00_25325</name>
</gene>
<dbReference type="Proteomes" id="UP000460221">
    <property type="component" value="Unassembled WGS sequence"/>
</dbReference>
<reference evidence="2 3" key="1">
    <citation type="submission" date="2019-11" db="EMBL/GenBank/DDBJ databases">
        <authorList>
            <person name="Jiang L.-Q."/>
        </authorList>
    </citation>
    <scope>NUCLEOTIDE SEQUENCE [LARGE SCALE GENOMIC DNA]</scope>
    <source>
        <strain evidence="2 3">YIM 132087</strain>
    </source>
</reference>
<evidence type="ECO:0000313" key="2">
    <source>
        <dbReference type="EMBL" id="MTD17257.1"/>
    </source>
</evidence>
<evidence type="ECO:0000313" key="3">
    <source>
        <dbReference type="Proteomes" id="UP000460221"/>
    </source>
</evidence>
<feature type="domain" description="EthD" evidence="1">
    <location>
        <begin position="12"/>
        <end position="83"/>
    </location>
</feature>
<comment type="caution">
    <text evidence="2">The sequence shown here is derived from an EMBL/GenBank/DDBJ whole genome shotgun (WGS) entry which is preliminary data.</text>
</comment>
<dbReference type="Pfam" id="PF07110">
    <property type="entry name" value="EthD"/>
    <property type="match status" value="1"/>
</dbReference>
<organism evidence="2 3">
    <name type="scientific">Nakamurella alba</name>
    <dbReference type="NCBI Taxonomy" id="2665158"/>
    <lineage>
        <taxon>Bacteria</taxon>
        <taxon>Bacillati</taxon>
        <taxon>Actinomycetota</taxon>
        <taxon>Actinomycetes</taxon>
        <taxon>Nakamurellales</taxon>
        <taxon>Nakamurellaceae</taxon>
        <taxon>Nakamurella</taxon>
    </lineage>
</organism>
<protein>
    <submittedName>
        <fullName evidence="2">EthD family reductase</fullName>
    </submittedName>
</protein>
<evidence type="ECO:0000259" key="1">
    <source>
        <dbReference type="Pfam" id="PF07110"/>
    </source>
</evidence>
<dbReference type="InterPro" id="IPR009799">
    <property type="entry name" value="EthD_dom"/>
</dbReference>
<proteinExistence type="predicted"/>
<keyword evidence="3" id="KW-1185">Reference proteome</keyword>
<dbReference type="RefSeq" id="WP_154771256.1">
    <property type="nucleotide sequence ID" value="NZ_WLYK01000017.1"/>
</dbReference>
<dbReference type="EMBL" id="WLYK01000017">
    <property type="protein sequence ID" value="MTD17257.1"/>
    <property type="molecule type" value="Genomic_DNA"/>
</dbReference>
<name>A0A7K1FSX3_9ACTN</name>
<dbReference type="InterPro" id="IPR011008">
    <property type="entry name" value="Dimeric_a/b-barrel"/>
</dbReference>
<accession>A0A7K1FSX3</accession>